<proteinExistence type="predicted"/>
<dbReference type="Proteomes" id="UP000321306">
    <property type="component" value="Unassembled WGS sequence"/>
</dbReference>
<name>A0A511NCC7_DEIC1</name>
<evidence type="ECO:0000313" key="1">
    <source>
        <dbReference type="EMBL" id="GEM50001.1"/>
    </source>
</evidence>
<gene>
    <name evidence="1" type="ORF">DC3_56360</name>
</gene>
<organism evidence="1 2">
    <name type="scientific">Deinococcus cellulosilyticus (strain DSM 18568 / NBRC 106333 / KACC 11606 / 5516J-15)</name>
    <dbReference type="NCBI Taxonomy" id="1223518"/>
    <lineage>
        <taxon>Bacteria</taxon>
        <taxon>Thermotogati</taxon>
        <taxon>Deinococcota</taxon>
        <taxon>Deinococci</taxon>
        <taxon>Deinococcales</taxon>
        <taxon>Deinococcaceae</taxon>
        <taxon>Deinococcus</taxon>
    </lineage>
</organism>
<evidence type="ECO:0000313" key="2">
    <source>
        <dbReference type="Proteomes" id="UP000321306"/>
    </source>
</evidence>
<dbReference type="AlphaFoldDB" id="A0A511NCC7"/>
<dbReference type="PROSITE" id="PS51257">
    <property type="entry name" value="PROKAR_LIPOPROTEIN"/>
    <property type="match status" value="1"/>
</dbReference>
<reference evidence="1 2" key="1">
    <citation type="submission" date="2019-07" db="EMBL/GenBank/DDBJ databases">
        <title>Whole genome shotgun sequence of Deinococcus cellulosilyticus NBRC 106333.</title>
        <authorList>
            <person name="Hosoyama A."/>
            <person name="Uohara A."/>
            <person name="Ohji S."/>
            <person name="Ichikawa N."/>
        </authorList>
    </citation>
    <scope>NUCLEOTIDE SEQUENCE [LARGE SCALE GENOMIC DNA]</scope>
    <source>
        <strain evidence="1 2">NBRC 106333</strain>
    </source>
</reference>
<dbReference type="EMBL" id="BJXB01000052">
    <property type="protein sequence ID" value="GEM50001.1"/>
    <property type="molecule type" value="Genomic_DNA"/>
</dbReference>
<accession>A0A511NCC7</accession>
<keyword evidence="2" id="KW-1185">Reference proteome</keyword>
<sequence length="154" mass="17411">MKSREVSFLGLLFLFVSCSSVKTPLTSNAVMKETYQGTYDVFMIDTAPIQTEREPVGTVVLELERTETAPYTYDISGTMNMDQQKTYQVDGTMNCVQYQGAVCTLEFKATREDYVYQVKASMVSQQLMEGRMTGHSLLPPGDILQIFKLKAMRQ</sequence>
<protein>
    <submittedName>
        <fullName evidence="1">Uncharacterized protein</fullName>
    </submittedName>
</protein>
<comment type="caution">
    <text evidence="1">The sequence shown here is derived from an EMBL/GenBank/DDBJ whole genome shotgun (WGS) entry which is preliminary data.</text>
</comment>